<organism evidence="1 2">
    <name type="scientific">Uliginosibacterium silvisoli</name>
    <dbReference type="NCBI Taxonomy" id="3114758"/>
    <lineage>
        <taxon>Bacteria</taxon>
        <taxon>Pseudomonadati</taxon>
        <taxon>Pseudomonadota</taxon>
        <taxon>Betaproteobacteria</taxon>
        <taxon>Rhodocyclales</taxon>
        <taxon>Zoogloeaceae</taxon>
        <taxon>Uliginosibacterium</taxon>
    </lineage>
</organism>
<gene>
    <name evidence="1" type="ORF">VVD49_05065</name>
</gene>
<dbReference type="Proteomes" id="UP001331561">
    <property type="component" value="Unassembled WGS sequence"/>
</dbReference>
<name>A0ABU6JZH2_9RHOO</name>
<dbReference type="PANTHER" id="PTHR39441">
    <property type="entry name" value="DUF2252 DOMAIN-CONTAINING PROTEIN"/>
    <property type="match status" value="1"/>
</dbReference>
<accession>A0ABU6JZH2</accession>
<dbReference type="InterPro" id="IPR018721">
    <property type="entry name" value="DUF2252"/>
</dbReference>
<evidence type="ECO:0000313" key="1">
    <source>
        <dbReference type="EMBL" id="MEC5385082.1"/>
    </source>
</evidence>
<sequence length="407" mass="44294">MKQRGEDVVSAILNYNAGRDPERLAMKFAALRRDAHGFLRGTCHRYMDCLPGHALLDSAPLAWSCGDMHLENFGSYVGDNGLAYFDINDFDEAALAPLVHDPLRLLSNLFVLVDALSLSPADAEDMAQHFIATYADTLASGKARWVERDTAQGLVRDLLDDLRTRTVAKMLDSRTERRAGRRRIRCDGIKALPASKAQQVAVSGLLASFAASQQDPAFYKPVDIARRISGNASLGLERYIIVVRGSGSPGSNALLDLKLATPSVLATALGNTQPAWSNEAARVVALQGAMQAMPVAFLHALRAGKSREPSFVLRALQPGQDRVELERCRGKPKRLGRLLATMAQTVAWAQLRSCGRQGAASTDALIAFAQQKPWRKQLLALARQCAAQVETDWQAYAKAFDKGAVKA</sequence>
<reference evidence="1 2" key="1">
    <citation type="submission" date="2024-01" db="EMBL/GenBank/DDBJ databases">
        <title>Uliginosibacterium soil sp. nov.</title>
        <authorList>
            <person name="Lv Y."/>
        </authorList>
    </citation>
    <scope>NUCLEOTIDE SEQUENCE [LARGE SCALE GENOMIC DNA]</scope>
    <source>
        <strain evidence="1 2">H3</strain>
    </source>
</reference>
<proteinExistence type="predicted"/>
<comment type="caution">
    <text evidence="1">The sequence shown here is derived from an EMBL/GenBank/DDBJ whole genome shotgun (WGS) entry which is preliminary data.</text>
</comment>
<dbReference type="EMBL" id="JAYXHS010000001">
    <property type="protein sequence ID" value="MEC5385082.1"/>
    <property type="molecule type" value="Genomic_DNA"/>
</dbReference>
<keyword evidence="2" id="KW-1185">Reference proteome</keyword>
<evidence type="ECO:0000313" key="2">
    <source>
        <dbReference type="Proteomes" id="UP001331561"/>
    </source>
</evidence>
<protein>
    <submittedName>
        <fullName evidence="1">DUF2252 family protein</fullName>
    </submittedName>
</protein>
<dbReference type="PANTHER" id="PTHR39441:SF1">
    <property type="entry name" value="DUF2252 DOMAIN-CONTAINING PROTEIN"/>
    <property type="match status" value="1"/>
</dbReference>
<dbReference type="RefSeq" id="WP_327598046.1">
    <property type="nucleotide sequence ID" value="NZ_JAYXHS010000001.1"/>
</dbReference>
<dbReference type="Pfam" id="PF10009">
    <property type="entry name" value="DUF2252"/>
    <property type="match status" value="1"/>
</dbReference>